<dbReference type="NCBIfam" id="TIGR01145">
    <property type="entry name" value="ATP_synt_delta"/>
    <property type="match status" value="1"/>
</dbReference>
<evidence type="ECO:0000256" key="2">
    <source>
        <dbReference type="ARBA" id="ARBA00022448"/>
    </source>
</evidence>
<keyword evidence="4 8" id="KW-0406">Ion transport</keyword>
<gene>
    <name evidence="8" type="primary">atpH</name>
    <name evidence="9" type="ORF">C6570_02295</name>
</gene>
<comment type="subcellular location">
    <subcellularLocation>
        <location evidence="8">Cell membrane</location>
        <topology evidence="8">Peripheral membrane protein</topology>
    </subcellularLocation>
    <subcellularLocation>
        <location evidence="1">Membrane</location>
    </subcellularLocation>
</comment>
<comment type="function">
    <text evidence="8">This protein is part of the stalk that links CF(0) to CF(1). It either transmits conformational changes from CF(0) to CF(1) or is implicated in proton conduction.</text>
</comment>
<dbReference type="EMBL" id="CP027666">
    <property type="protein sequence ID" value="AVO33209.1"/>
    <property type="molecule type" value="Genomic_DNA"/>
</dbReference>
<comment type="similarity">
    <text evidence="8">Belongs to the ATPase delta chain family.</text>
</comment>
<dbReference type="PRINTS" id="PR00125">
    <property type="entry name" value="ATPASEDELTA"/>
</dbReference>
<dbReference type="Pfam" id="PF00213">
    <property type="entry name" value="OSCP"/>
    <property type="match status" value="1"/>
</dbReference>
<evidence type="ECO:0000256" key="6">
    <source>
        <dbReference type="ARBA" id="ARBA00023196"/>
    </source>
</evidence>
<keyword evidence="8" id="KW-1003">Cell membrane</keyword>
<dbReference type="Proteomes" id="UP000239709">
    <property type="component" value="Chromosome"/>
</dbReference>
<keyword evidence="2 8" id="KW-0813">Transport</keyword>
<dbReference type="NCBIfam" id="NF004402">
    <property type="entry name" value="PRK05758.2-2"/>
    <property type="match status" value="1"/>
</dbReference>
<dbReference type="HAMAP" id="MF_01416">
    <property type="entry name" value="ATP_synth_delta_bact"/>
    <property type="match status" value="1"/>
</dbReference>
<dbReference type="GO" id="GO:0045259">
    <property type="term" value="C:proton-transporting ATP synthase complex"/>
    <property type="evidence" value="ECO:0007669"/>
    <property type="project" value="UniProtKB-KW"/>
</dbReference>
<evidence type="ECO:0000256" key="7">
    <source>
        <dbReference type="ARBA" id="ARBA00023310"/>
    </source>
</evidence>
<dbReference type="GO" id="GO:0005886">
    <property type="term" value="C:plasma membrane"/>
    <property type="evidence" value="ECO:0007669"/>
    <property type="project" value="UniProtKB-SubCell"/>
</dbReference>
<sequence length="176" mass="18972">MAELATIARPYADALFKASRGNLPQTQAWLDHLAAAASSQELLDFAANPRVNATQVFHVVTSAIKDGLPEHGVNFLRMVIDNDRLAAVPEVARQFRVLANEVSGSSDAVIVSAFPIDQAELQQLVATLEKRFGRKLEASVKIDPELIGGVRVAVGDEVLDTSVKARLEQMKSALIA</sequence>
<evidence type="ECO:0000256" key="3">
    <source>
        <dbReference type="ARBA" id="ARBA00022781"/>
    </source>
</evidence>
<comment type="function">
    <text evidence="8">F(1)F(0) ATP synthase produces ATP from ADP in the presence of a proton or sodium gradient. F-type ATPases consist of two structural domains, F(1) containing the extramembraneous catalytic core and F(0) containing the membrane proton channel, linked together by a central stalk and a peripheral stalk. During catalysis, ATP synthesis in the catalytic domain of F(1) is coupled via a rotary mechanism of the central stalk subunits to proton translocation.</text>
</comment>
<dbReference type="InterPro" id="IPR026015">
    <property type="entry name" value="ATP_synth_OSCP/delta_N_sf"/>
</dbReference>
<dbReference type="GO" id="GO:0046933">
    <property type="term" value="F:proton-transporting ATP synthase activity, rotational mechanism"/>
    <property type="evidence" value="ECO:0007669"/>
    <property type="project" value="UniProtKB-UniRule"/>
</dbReference>
<dbReference type="Gene3D" id="1.10.520.20">
    <property type="entry name" value="N-terminal domain of the delta subunit of the F1F0-ATP synthase"/>
    <property type="match status" value="1"/>
</dbReference>
<keyword evidence="5 8" id="KW-0472">Membrane</keyword>
<evidence type="ECO:0000256" key="5">
    <source>
        <dbReference type="ARBA" id="ARBA00023136"/>
    </source>
</evidence>
<keyword evidence="3 8" id="KW-0375">Hydrogen ion transport</keyword>
<dbReference type="InterPro" id="IPR000711">
    <property type="entry name" value="ATPase_OSCP/dsu"/>
</dbReference>
<evidence type="ECO:0000256" key="1">
    <source>
        <dbReference type="ARBA" id="ARBA00004370"/>
    </source>
</evidence>
<keyword evidence="6 8" id="KW-0139">CF(1)</keyword>
<evidence type="ECO:0000313" key="9">
    <source>
        <dbReference type="EMBL" id="AVO33209.1"/>
    </source>
</evidence>
<evidence type="ECO:0000313" key="10">
    <source>
        <dbReference type="Proteomes" id="UP000239709"/>
    </source>
</evidence>
<proteinExistence type="inferred from homology"/>
<name>A0A2S0MBE9_9BURK</name>
<dbReference type="KEGG" id="otk:C6570_02295"/>
<reference evidence="9 10" key="1">
    <citation type="submission" date="2018-03" db="EMBL/GenBank/DDBJ databases">
        <title>Genome sequencing of Ottowia sp.</title>
        <authorList>
            <person name="Kim S.-J."/>
            <person name="Heo J."/>
            <person name="Kwon S.-W."/>
        </authorList>
    </citation>
    <scope>NUCLEOTIDE SEQUENCE [LARGE SCALE GENOMIC DNA]</scope>
    <source>
        <strain evidence="9 10">KADR8-3</strain>
    </source>
</reference>
<dbReference type="AlphaFoldDB" id="A0A2S0MBE9"/>
<dbReference type="RefSeq" id="WP_106701680.1">
    <property type="nucleotide sequence ID" value="NZ_CP027666.1"/>
</dbReference>
<evidence type="ECO:0000256" key="8">
    <source>
        <dbReference type="HAMAP-Rule" id="MF_01416"/>
    </source>
</evidence>
<keyword evidence="10" id="KW-1185">Reference proteome</keyword>
<evidence type="ECO:0000256" key="4">
    <source>
        <dbReference type="ARBA" id="ARBA00023065"/>
    </source>
</evidence>
<dbReference type="SUPFAM" id="SSF47928">
    <property type="entry name" value="N-terminal domain of the delta subunit of the F1F0-ATP synthase"/>
    <property type="match status" value="1"/>
</dbReference>
<dbReference type="OrthoDB" id="9816221at2"/>
<keyword evidence="7 8" id="KW-0066">ATP synthesis</keyword>
<organism evidence="9 10">
    <name type="scientific">Ottowia oryzae</name>
    <dbReference type="NCBI Taxonomy" id="2109914"/>
    <lineage>
        <taxon>Bacteria</taxon>
        <taxon>Pseudomonadati</taxon>
        <taxon>Pseudomonadota</taxon>
        <taxon>Betaproteobacteria</taxon>
        <taxon>Burkholderiales</taxon>
        <taxon>Comamonadaceae</taxon>
        <taxon>Ottowia</taxon>
    </lineage>
</organism>
<accession>A0A2S0MBE9</accession>
<dbReference type="PANTHER" id="PTHR11910">
    <property type="entry name" value="ATP SYNTHASE DELTA CHAIN"/>
    <property type="match status" value="1"/>
</dbReference>
<protein>
    <recommendedName>
        <fullName evidence="8">ATP synthase subunit delta</fullName>
    </recommendedName>
    <alternativeName>
        <fullName evidence="8">ATP synthase F(1) sector subunit delta</fullName>
    </alternativeName>
    <alternativeName>
        <fullName evidence="8">F-type ATPase subunit delta</fullName>
        <shortName evidence="8">F-ATPase subunit delta</shortName>
    </alternativeName>
</protein>